<keyword evidence="6" id="KW-1185">Reference proteome</keyword>
<name>A0ABU4AUY6_9NOCA</name>
<proteinExistence type="inferred from homology"/>
<evidence type="ECO:0000313" key="6">
    <source>
        <dbReference type="Proteomes" id="UP001185899"/>
    </source>
</evidence>
<evidence type="ECO:0000313" key="5">
    <source>
        <dbReference type="EMBL" id="MDV6230028.1"/>
    </source>
</evidence>
<organism evidence="5 6">
    <name type="scientific">Rhodococcus cercidiphylli</name>
    <dbReference type="NCBI Taxonomy" id="489916"/>
    <lineage>
        <taxon>Bacteria</taxon>
        <taxon>Bacillati</taxon>
        <taxon>Actinomycetota</taxon>
        <taxon>Actinomycetes</taxon>
        <taxon>Mycobacteriales</taxon>
        <taxon>Nocardiaceae</taxon>
        <taxon>Rhodococcus</taxon>
    </lineage>
</organism>
<sequence length="502" mass="52580">MSIDAERVPVIVGVGDLKFEGTGPERSTIEPLELVLRAVNAAIDDAGGRGLKEKLDAVHAVRTTSWNYDDLPSLVAERLGVTLTSSSTSTIGGHHPARLLDQVGRDIAEGLTTAALVVGGEAQASVRALMKAGVDPGESGWTTAPGGPPSFSPEDLGSAEMQRAGILAPVQIYPLFENARAHSRGLTPNQALLESADMYSRFSAIAAEHPVAWSPVARTPEDIGTVTSSNRSVSDCYPLSMNAMPFVDQAAAVMVCSLATARKAGVAEDRMVYLWGGAGAVDSPDVLARAVFDDAPALRAAVQRALSRADVTSANLAFVDAYSCFPIVPALLADELGLAERSTPTVLGGHSFFGGPLSSYSLHAIAESTRLLRQNSGVALVHANGGYLTYQHVVLLSTSAHRDGYIGDPEPVDSSGTPAHVVHGYSGRATIETATVTYDRSGLPEQAFVVAATDDGTRVAGRAGHEFAAMLHDLVSVRNESAVGRRIDLVDNEGNLAVDFCM</sequence>
<evidence type="ECO:0000256" key="1">
    <source>
        <dbReference type="ARBA" id="ARBA00010982"/>
    </source>
</evidence>
<comment type="similarity">
    <text evidence="1">Belongs to the thiolase-like superfamily. Thiolase family.</text>
</comment>
<evidence type="ECO:0000256" key="2">
    <source>
        <dbReference type="ARBA" id="ARBA00022679"/>
    </source>
</evidence>
<evidence type="ECO:0000256" key="3">
    <source>
        <dbReference type="ARBA" id="ARBA00023315"/>
    </source>
</evidence>
<dbReference type="InterPro" id="IPR040771">
    <property type="entry name" value="TLP1_add_C"/>
</dbReference>
<gene>
    <name evidence="5" type="ORF">R3P95_05660</name>
</gene>
<dbReference type="PANTHER" id="PTHR18919">
    <property type="entry name" value="ACETYL-COA C-ACYLTRANSFERASE"/>
    <property type="match status" value="1"/>
</dbReference>
<keyword evidence="3" id="KW-0012">Acyltransferase</keyword>
<dbReference type="Proteomes" id="UP001185899">
    <property type="component" value="Unassembled WGS sequence"/>
</dbReference>
<dbReference type="Gene3D" id="2.40.50.840">
    <property type="match status" value="1"/>
</dbReference>
<reference evidence="5 6" key="1">
    <citation type="submission" date="2023-10" db="EMBL/GenBank/DDBJ databases">
        <title>Development of a sustainable strategy for remediation of hydrocarbon-contaminated territories based on the waste exchange concept.</title>
        <authorList>
            <person name="Krivoruchko A."/>
        </authorList>
    </citation>
    <scope>NUCLEOTIDE SEQUENCE [LARGE SCALE GENOMIC DNA]</scope>
    <source>
        <strain evidence="5 6">IEGM 1322</strain>
    </source>
</reference>
<dbReference type="SUPFAM" id="SSF53901">
    <property type="entry name" value="Thiolase-like"/>
    <property type="match status" value="1"/>
</dbReference>
<dbReference type="InterPro" id="IPR016039">
    <property type="entry name" value="Thiolase-like"/>
</dbReference>
<protein>
    <submittedName>
        <fullName evidence="5">Acetyl-CoA acetyltransferase</fullName>
    </submittedName>
</protein>
<feature type="domain" description="Thiolase-like protein type 1 additional C-terminal" evidence="4">
    <location>
        <begin position="409"/>
        <end position="488"/>
    </location>
</feature>
<dbReference type="Pfam" id="PF18313">
    <property type="entry name" value="TLP1_add_C"/>
    <property type="match status" value="1"/>
</dbReference>
<accession>A0ABU4AUY6</accession>
<evidence type="ECO:0000259" key="4">
    <source>
        <dbReference type="Pfam" id="PF18313"/>
    </source>
</evidence>
<dbReference type="EMBL" id="JAWLKE010000002">
    <property type="protein sequence ID" value="MDV6230028.1"/>
    <property type="molecule type" value="Genomic_DNA"/>
</dbReference>
<keyword evidence="2" id="KW-0808">Transferase</keyword>
<dbReference type="PANTHER" id="PTHR18919:SF139">
    <property type="entry name" value="THIOLASE-LIKE PROTEIN TYPE 1 ADDITIONAL C-TERMINAL DOMAIN-CONTAINING PROTEIN"/>
    <property type="match status" value="1"/>
</dbReference>
<comment type="caution">
    <text evidence="5">The sequence shown here is derived from an EMBL/GenBank/DDBJ whole genome shotgun (WGS) entry which is preliminary data.</text>
</comment>
<dbReference type="Gene3D" id="3.40.47.10">
    <property type="match status" value="1"/>
</dbReference>
<dbReference type="RefSeq" id="WP_317547581.1">
    <property type="nucleotide sequence ID" value="NZ_JAWLKE010000002.1"/>
</dbReference>